<evidence type="ECO:0000256" key="3">
    <source>
        <dbReference type="ARBA" id="ARBA00022787"/>
    </source>
</evidence>
<evidence type="ECO:0000256" key="5">
    <source>
        <dbReference type="ARBA" id="ARBA00023136"/>
    </source>
</evidence>
<keyword evidence="5 6" id="KW-0472">Membrane</keyword>
<dbReference type="InterPro" id="IPR027539">
    <property type="entry name" value="Mdm10"/>
</dbReference>
<organism evidence="8 9">
    <name type="scientific">Fusarium heterosporum</name>
    <dbReference type="NCBI Taxonomy" id="42747"/>
    <lineage>
        <taxon>Eukaryota</taxon>
        <taxon>Fungi</taxon>
        <taxon>Dikarya</taxon>
        <taxon>Ascomycota</taxon>
        <taxon>Pezizomycotina</taxon>
        <taxon>Sordariomycetes</taxon>
        <taxon>Hypocreomycetidae</taxon>
        <taxon>Hypocreales</taxon>
        <taxon>Nectriaceae</taxon>
        <taxon>Fusarium</taxon>
        <taxon>Fusarium heterosporum species complex</taxon>
    </lineage>
</organism>
<dbReference type="GO" id="GO:0032865">
    <property type="term" value="C:ERMES complex"/>
    <property type="evidence" value="ECO:0007669"/>
    <property type="project" value="UniProtKB-UniRule"/>
</dbReference>
<comment type="subunit">
    <text evidence="6">Component of the ER-mitochondria encounter structure (ERMES) or MDM complex, composed of MMM1, MDM10, MDM12 and MDM34. Associates with the mitochondrial outer membrane sorting assembly machinery SAM(core) complex.</text>
</comment>
<dbReference type="GO" id="GO:0015914">
    <property type="term" value="P:phospholipid transport"/>
    <property type="evidence" value="ECO:0007669"/>
    <property type="project" value="TreeGrafter"/>
</dbReference>
<comment type="function">
    <text evidence="6">Component of the ERMES/MDM complex, which serves as a molecular tether to connect the endoplasmic reticulum and mitochondria. Components of this complex are involved in the control of mitochondrial shape and protein biogenesis and may function in phospholipid exchange. MDM10 is involved in the late assembly steps of the general translocase of the mitochondrial outer membrane (TOM complex). Functions in the TOM40-specific route of the assembly of outer membrane beta-barrel proteins, including the association of TOM40 with the receptor TOM22 and small TOM proteins. Can associate with the SAM(core) complex as well as the MDM12-MMM1 complex, both involved in late steps of the major beta-barrel assembly pathway, that is responsible for biogenesis of all outer membrane beta-barrel proteins. May act as a switch that shuttles between both complexes and channels precursor proteins into the TOM40-specific pathway. Plays a role in mitochondrial morphology and in the inheritance of mitochondria.</text>
</comment>
<evidence type="ECO:0000256" key="1">
    <source>
        <dbReference type="ARBA" id="ARBA00022452"/>
    </source>
</evidence>
<keyword evidence="9" id="KW-1185">Reference proteome</keyword>
<dbReference type="GO" id="GO:0001401">
    <property type="term" value="C:SAM complex"/>
    <property type="evidence" value="ECO:0007669"/>
    <property type="project" value="TreeGrafter"/>
</dbReference>
<evidence type="ECO:0000256" key="7">
    <source>
        <dbReference type="SAM" id="MobiDB-lite"/>
    </source>
</evidence>
<dbReference type="Pfam" id="PF12519">
    <property type="entry name" value="MDM10"/>
    <property type="match status" value="1"/>
</dbReference>
<keyword evidence="1 6" id="KW-1134">Transmembrane beta strand</keyword>
<keyword evidence="3 6" id="KW-1000">Mitochondrion outer membrane</keyword>
<comment type="caution">
    <text evidence="8">The sequence shown here is derived from an EMBL/GenBank/DDBJ whole genome shotgun (WGS) entry which is preliminary data.</text>
</comment>
<dbReference type="HAMAP" id="MF_03102">
    <property type="entry name" value="Mdm10"/>
    <property type="match status" value="1"/>
</dbReference>
<dbReference type="GO" id="GO:1990456">
    <property type="term" value="P:mitochondrion-endoplasmic reticulum membrane tethering"/>
    <property type="evidence" value="ECO:0007669"/>
    <property type="project" value="UniProtKB-UniRule"/>
</dbReference>
<protein>
    <recommendedName>
        <fullName evidence="6">Mitochondrial distribution and morphology protein 10</fullName>
    </recommendedName>
    <alternativeName>
        <fullName evidence="6">Mitochondrial inheritance component MDM10</fullName>
    </alternativeName>
</protein>
<reference evidence="8 9" key="1">
    <citation type="submission" date="2020-05" db="EMBL/GenBank/DDBJ databases">
        <title>Identification and distribution of gene clusters putatively required for synthesis of sphingolipid metabolism inhibitors in phylogenetically diverse species of the filamentous fungus Fusarium.</title>
        <authorList>
            <person name="Kim H.-S."/>
            <person name="Busman M."/>
            <person name="Brown D.W."/>
            <person name="Divon H."/>
            <person name="Uhlig S."/>
            <person name="Proctor R.H."/>
        </authorList>
    </citation>
    <scope>NUCLEOTIDE SEQUENCE [LARGE SCALE GENOMIC DNA]</scope>
    <source>
        <strain evidence="8 9">NRRL 20693</strain>
    </source>
</reference>
<dbReference type="Proteomes" id="UP000567885">
    <property type="component" value="Unassembled WGS sequence"/>
</dbReference>
<sequence length="433" mass="47665">MREFMDYVHSAFYEATGWNRDNSYAALNVTSDALLNFQTPAGLRLTLSSLASPNFATSYQLGSVGIVDGSISYLFSSVPLRLLLTPQSETVNLPKLLRSYKPLTELPHRVNPLQTPADKPASSLLYGRFYLPQALLEALVVKRFTPALQVQLSAVSAHHLKNGGTVLGLAQYDVGKYALEGLASSDGGLLGFRGVYNFGGDAEKPSNPAPVDNDKERIYGRFSTGGEVYYGTLNKSGGISVGTRFATLPAHNGTPLSATLTLNPLMGNISASYAVVAGRHCSLATRMEFNVFSYESAWAIGMELWRKPFTRLVVEEEPVVEDKMVLDEKLEEKRPKERSFQAKLEWRLDDPEPVAVKPAPPPPPPPKEEIDPEKPGEERYAGVLKTRLDQNMRIGVLWEGRVKSLLFSLGSGIDLRKLDKPFRTLGLEIQFSS</sequence>
<name>A0A8H5TTY2_FUSHE</name>
<dbReference type="GO" id="GO:0051654">
    <property type="term" value="P:establishment of mitochondrion localization"/>
    <property type="evidence" value="ECO:0007669"/>
    <property type="project" value="TreeGrafter"/>
</dbReference>
<evidence type="ECO:0000256" key="6">
    <source>
        <dbReference type="HAMAP-Rule" id="MF_03102"/>
    </source>
</evidence>
<dbReference type="PANTHER" id="PTHR28035:SF1">
    <property type="entry name" value="MITOCHONDRIAL DISTRIBUTION AND MORPHOLOGY PROTEIN 10"/>
    <property type="match status" value="1"/>
</dbReference>
<comment type="subcellular location">
    <subcellularLocation>
        <location evidence="6">Mitochondrion outer membrane</location>
        <topology evidence="6">Multi-pass membrane protein</topology>
    </subcellularLocation>
    <text evidence="6">The ERMES/MDM complex localizes to a few discrete foci (around 10 per single cell), that represent mitochondria-endoplasmic reticulum junctions. These foci are often found next to mtDNA nucleoids.</text>
</comment>
<keyword evidence="2 6" id="KW-0812">Transmembrane</keyword>
<comment type="similarity">
    <text evidence="6">Belongs to the MDM10 family.</text>
</comment>
<feature type="compositionally biased region" description="Basic and acidic residues" evidence="7">
    <location>
        <begin position="366"/>
        <end position="376"/>
    </location>
</feature>
<evidence type="ECO:0000256" key="4">
    <source>
        <dbReference type="ARBA" id="ARBA00023128"/>
    </source>
</evidence>
<evidence type="ECO:0000313" key="9">
    <source>
        <dbReference type="Proteomes" id="UP000567885"/>
    </source>
</evidence>
<feature type="region of interest" description="Disordered" evidence="7">
    <location>
        <begin position="351"/>
        <end position="376"/>
    </location>
</feature>
<comment type="domain">
    <text evidence="6">Lacks alpha-helical transmembrane segments, suggesting that it resides in the membrane via beta-sheet conformations similar to those predicted for other outer membrane proteins and porin.</text>
</comment>
<dbReference type="EMBL" id="JAAGWQ010000019">
    <property type="protein sequence ID" value="KAF5678309.1"/>
    <property type="molecule type" value="Genomic_DNA"/>
</dbReference>
<evidence type="ECO:0000256" key="2">
    <source>
        <dbReference type="ARBA" id="ARBA00022692"/>
    </source>
</evidence>
<dbReference type="GO" id="GO:0045040">
    <property type="term" value="P:protein insertion into mitochondrial outer membrane"/>
    <property type="evidence" value="ECO:0007669"/>
    <property type="project" value="UniProtKB-UniRule"/>
</dbReference>
<dbReference type="GO" id="GO:0070096">
    <property type="term" value="P:mitochondrial outer membrane translocase complex assembly"/>
    <property type="evidence" value="ECO:0007669"/>
    <property type="project" value="UniProtKB-UniRule"/>
</dbReference>
<dbReference type="AlphaFoldDB" id="A0A8H5TTY2"/>
<keyword evidence="4 6" id="KW-0496">Mitochondrion</keyword>
<gene>
    <name evidence="6" type="primary">MDM10</name>
    <name evidence="8" type="ORF">FHETE_1283</name>
</gene>
<proteinExistence type="inferred from homology"/>
<accession>A0A8H5TTY2</accession>
<dbReference type="PANTHER" id="PTHR28035">
    <property type="entry name" value="MITOCHONDRIAL DISTRIBUTION AND MORPHOLOGY PROTEIN 10"/>
    <property type="match status" value="1"/>
</dbReference>
<evidence type="ECO:0000313" key="8">
    <source>
        <dbReference type="EMBL" id="KAF5678309.1"/>
    </source>
</evidence>
<dbReference type="OrthoDB" id="2103793at2759"/>